<proteinExistence type="predicted"/>
<protein>
    <submittedName>
        <fullName evidence="1">Uncharacterized protein</fullName>
    </submittedName>
</protein>
<dbReference type="EMBL" id="CALTRL010006128">
    <property type="protein sequence ID" value="CAH7689764.1"/>
    <property type="molecule type" value="Genomic_DNA"/>
</dbReference>
<organism evidence="1 2">
    <name type="scientific">Phakopsora pachyrhizi</name>
    <name type="common">Asian soybean rust disease fungus</name>
    <dbReference type="NCBI Taxonomy" id="170000"/>
    <lineage>
        <taxon>Eukaryota</taxon>
        <taxon>Fungi</taxon>
        <taxon>Dikarya</taxon>
        <taxon>Basidiomycota</taxon>
        <taxon>Pucciniomycotina</taxon>
        <taxon>Pucciniomycetes</taxon>
        <taxon>Pucciniales</taxon>
        <taxon>Phakopsoraceae</taxon>
        <taxon>Phakopsora</taxon>
    </lineage>
</organism>
<accession>A0AAV0BU28</accession>
<gene>
    <name evidence="1" type="ORF">PPACK8108_LOCUS24900</name>
</gene>
<dbReference type="Proteomes" id="UP001153365">
    <property type="component" value="Unassembled WGS sequence"/>
</dbReference>
<dbReference type="AlphaFoldDB" id="A0AAV0BU28"/>
<sequence length="101" mass="11337">MPYLLSQLPQVIIEELWSITLPPTHFHVDNSGLLERIKHFGSNSKTKYLDMKMKTNNIKVTLVPTEVMIADTLTKSSSNQSLLRLSSRCLKTFSPQGMGGC</sequence>
<reference evidence="1" key="1">
    <citation type="submission" date="2022-06" db="EMBL/GenBank/DDBJ databases">
        <authorList>
            <consortium name="SYNGENTA / RWTH Aachen University"/>
        </authorList>
    </citation>
    <scope>NUCLEOTIDE SEQUENCE</scope>
</reference>
<name>A0AAV0BU28_PHAPC</name>
<evidence type="ECO:0000313" key="1">
    <source>
        <dbReference type="EMBL" id="CAH7689764.1"/>
    </source>
</evidence>
<comment type="caution">
    <text evidence="1">The sequence shown here is derived from an EMBL/GenBank/DDBJ whole genome shotgun (WGS) entry which is preliminary data.</text>
</comment>
<keyword evidence="2" id="KW-1185">Reference proteome</keyword>
<evidence type="ECO:0000313" key="2">
    <source>
        <dbReference type="Proteomes" id="UP001153365"/>
    </source>
</evidence>